<dbReference type="RefSeq" id="WP_060595248.1">
    <property type="nucleotide sequence ID" value="NZ_CP031419.1"/>
</dbReference>
<dbReference type="NCBIfam" id="TIGR01353">
    <property type="entry name" value="dGTP_triPase"/>
    <property type="match status" value="1"/>
</dbReference>
<dbReference type="Pfam" id="PF01966">
    <property type="entry name" value="HD"/>
    <property type="match status" value="1"/>
</dbReference>
<dbReference type="SMART" id="SM00471">
    <property type="entry name" value="HDc"/>
    <property type="match status" value="1"/>
</dbReference>
<dbReference type="PROSITE" id="PS51831">
    <property type="entry name" value="HD"/>
    <property type="match status" value="1"/>
</dbReference>
<dbReference type="EMBL" id="LN868941">
    <property type="protein sequence ID" value="CRY84563.1"/>
    <property type="molecule type" value="Genomic_DNA"/>
</dbReference>
<feature type="domain" description="HD" evidence="3">
    <location>
        <begin position="64"/>
        <end position="206"/>
    </location>
</feature>
<dbReference type="GO" id="GO:0006203">
    <property type="term" value="P:dGTP catabolic process"/>
    <property type="evidence" value="ECO:0007669"/>
    <property type="project" value="TreeGrafter"/>
</dbReference>
<dbReference type="AlphaFoldDB" id="A0A0H5PAY1"/>
<evidence type="ECO:0000259" key="3">
    <source>
        <dbReference type="PROSITE" id="PS51831"/>
    </source>
</evidence>
<dbReference type="CDD" id="cd00077">
    <property type="entry name" value="HDc"/>
    <property type="match status" value="1"/>
</dbReference>
<dbReference type="InterPro" id="IPR006261">
    <property type="entry name" value="dGTPase"/>
</dbReference>
<feature type="region of interest" description="Disordered" evidence="2">
    <location>
        <begin position="1"/>
        <end position="25"/>
    </location>
</feature>
<sequence length="452" mass="48475">MTTPTGYSHHDRARRIPEHGHPYRDPATVFDHDRGRLLASGALHRLSNITQVDEPDAGPVPHNRLTHSLTVATLGRRIALGVGADPTLVETGCLAHDLGHPPFGHNGEMALRTKARAHGLGFEANAQTLRILTRLEPSTATGGGLNLTRASLDATCKYPWTPGPARKFGAYPDDADTLAWVRHGAPDRRLCVEAQIMDTADDIANAVTDLTAGLRTGAITLSPLTSASERAEFAKLAHGHFTTVAVDDIDAHTNDLLGLPAVAALTRPGPGDLAAISALEHALTARFTTAITEATKAGTGLGPHHRFTADLVVPAHVRAEIAVLKAVHLHFVLRAPALRARRAWQRHVIDTVFDALLTAAPDLLEPRFAAAWLRADTDAARVRVVVDQVAAYTDRCAVEVFDTLTTDRESGPVGAQIPEIRRKRDESSCVPALWPIRAPDTAEVNSMGGRGR</sequence>
<dbReference type="SUPFAM" id="SSF109604">
    <property type="entry name" value="HD-domain/PDEase-like"/>
    <property type="match status" value="1"/>
</dbReference>
<evidence type="ECO:0000313" key="5">
    <source>
        <dbReference type="Proteomes" id="UP000057820"/>
    </source>
</evidence>
<geneLocation type="plasmid" evidence="4">
    <name>4</name>
</geneLocation>
<organism evidence="4 5">
    <name type="scientific">Nocardia farcinica</name>
    <dbReference type="NCBI Taxonomy" id="37329"/>
    <lineage>
        <taxon>Bacteria</taxon>
        <taxon>Bacillati</taxon>
        <taxon>Actinomycetota</taxon>
        <taxon>Actinomycetes</taxon>
        <taxon>Mycobacteriales</taxon>
        <taxon>Nocardiaceae</taxon>
        <taxon>Nocardia</taxon>
    </lineage>
</organism>
<dbReference type="PANTHER" id="PTHR11373">
    <property type="entry name" value="DEOXYNUCLEOSIDE TRIPHOSPHATE TRIPHOSPHOHYDROLASE"/>
    <property type="match status" value="1"/>
</dbReference>
<dbReference type="InterPro" id="IPR003607">
    <property type="entry name" value="HD/PDEase_dom"/>
</dbReference>
<evidence type="ECO:0000256" key="1">
    <source>
        <dbReference type="ARBA" id="ARBA00022801"/>
    </source>
</evidence>
<feature type="compositionally biased region" description="Basic and acidic residues" evidence="2">
    <location>
        <begin position="8"/>
        <end position="25"/>
    </location>
</feature>
<dbReference type="Gene3D" id="1.10.3210.10">
    <property type="entry name" value="Hypothetical protein af1432"/>
    <property type="match status" value="1"/>
</dbReference>
<gene>
    <name evidence="4" type="primary">dgt_2</name>
    <name evidence="4" type="ORF">ERS450000_06105</name>
</gene>
<accession>A0A0H5PAY1</accession>
<dbReference type="PANTHER" id="PTHR11373:SF32">
    <property type="entry name" value="DEOXYGUANOSINETRIPHOSPHATE TRIPHOSPHOHYDROLASE"/>
    <property type="match status" value="1"/>
</dbReference>
<dbReference type="GO" id="GO:0008832">
    <property type="term" value="F:dGTPase activity"/>
    <property type="evidence" value="ECO:0007669"/>
    <property type="project" value="UniProtKB-EC"/>
</dbReference>
<proteinExistence type="predicted"/>
<protein>
    <submittedName>
        <fullName evidence="4">Deoxyguanosinetriphosphate triphosphohydrolase</fullName>
        <ecNumber evidence="4">3.1.5.1</ecNumber>
    </submittedName>
</protein>
<reference evidence="5" key="1">
    <citation type="submission" date="2015-03" db="EMBL/GenBank/DDBJ databases">
        <authorList>
            <consortium name="Pathogen Informatics"/>
        </authorList>
    </citation>
    <scope>NUCLEOTIDE SEQUENCE [LARGE SCALE GENOMIC DNA]</scope>
    <source>
        <strain evidence="5">NCTC11134</strain>
        <plasmid evidence="5">4</plasmid>
    </source>
</reference>
<dbReference type="InterPro" id="IPR006674">
    <property type="entry name" value="HD_domain"/>
</dbReference>
<dbReference type="NCBIfam" id="NF002829">
    <property type="entry name" value="PRK03007.1"/>
    <property type="match status" value="1"/>
</dbReference>
<evidence type="ECO:0000313" key="4">
    <source>
        <dbReference type="EMBL" id="CRY84563.1"/>
    </source>
</evidence>
<dbReference type="EC" id="3.1.5.1" evidence="4"/>
<dbReference type="Pfam" id="PF13286">
    <property type="entry name" value="HD_assoc"/>
    <property type="match status" value="1"/>
</dbReference>
<evidence type="ECO:0000256" key="2">
    <source>
        <dbReference type="SAM" id="MobiDB-lite"/>
    </source>
</evidence>
<dbReference type="Proteomes" id="UP000057820">
    <property type="component" value="Plasmid 4"/>
</dbReference>
<name>A0A0H5PAY1_NOCFR</name>
<keyword evidence="4" id="KW-0614">Plasmid</keyword>
<keyword evidence="1 4" id="KW-0378">Hydrolase</keyword>
<dbReference type="KEGG" id="nfr:ERS450000_06105"/>
<dbReference type="InterPro" id="IPR026875">
    <property type="entry name" value="PHydrolase_assoc_dom"/>
</dbReference>
<dbReference type="InterPro" id="IPR050135">
    <property type="entry name" value="dGTPase-like"/>
</dbReference>